<dbReference type="SMART" id="SM00517">
    <property type="entry name" value="PolyA"/>
    <property type="match status" value="1"/>
</dbReference>
<accession>A0A3R7D2J5</accession>
<evidence type="ECO:0000256" key="6">
    <source>
        <dbReference type="ARBA" id="ARBA00022884"/>
    </source>
</evidence>
<dbReference type="Gene3D" id="1.10.1900.10">
    <property type="entry name" value="c-terminal domain of poly(a) binding protein"/>
    <property type="match status" value="1"/>
</dbReference>
<dbReference type="FunCoup" id="A0A3R7D2J5">
    <property type="interactions" value="948"/>
</dbReference>
<organism evidence="11 12">
    <name type="scientific">Clonorchis sinensis</name>
    <name type="common">Chinese liver fluke</name>
    <dbReference type="NCBI Taxonomy" id="79923"/>
    <lineage>
        <taxon>Eukaryota</taxon>
        <taxon>Metazoa</taxon>
        <taxon>Spiralia</taxon>
        <taxon>Lophotrochozoa</taxon>
        <taxon>Platyhelminthes</taxon>
        <taxon>Trematoda</taxon>
        <taxon>Digenea</taxon>
        <taxon>Opisthorchiida</taxon>
        <taxon>Opisthorchiata</taxon>
        <taxon>Opisthorchiidae</taxon>
        <taxon>Clonorchis</taxon>
    </lineage>
</organism>
<dbReference type="Pfam" id="PF00076">
    <property type="entry name" value="RRM_1"/>
    <property type="match status" value="4"/>
</dbReference>
<feature type="region of interest" description="Disordered" evidence="10">
    <location>
        <begin position="711"/>
        <end position="751"/>
    </location>
</feature>
<evidence type="ECO:0000313" key="12">
    <source>
        <dbReference type="Proteomes" id="UP000286415"/>
    </source>
</evidence>
<evidence type="ECO:0000256" key="4">
    <source>
        <dbReference type="ARBA" id="ARBA00022490"/>
    </source>
</evidence>
<dbReference type="SMART" id="SM00361">
    <property type="entry name" value="RRM_1"/>
    <property type="match status" value="3"/>
</dbReference>
<dbReference type="GO" id="GO:0005634">
    <property type="term" value="C:nucleus"/>
    <property type="evidence" value="ECO:0007669"/>
    <property type="project" value="UniProtKB-SubCell"/>
</dbReference>
<keyword evidence="4 8" id="KW-0963">Cytoplasm</keyword>
<evidence type="ECO:0000256" key="1">
    <source>
        <dbReference type="ARBA" id="ARBA00004123"/>
    </source>
</evidence>
<evidence type="ECO:0000256" key="8">
    <source>
        <dbReference type="RuleBase" id="RU362004"/>
    </source>
</evidence>
<dbReference type="PROSITE" id="PS50102">
    <property type="entry name" value="RRM"/>
    <property type="match status" value="4"/>
</dbReference>
<comment type="caution">
    <text evidence="11">The sequence shown here is derived from an EMBL/GenBank/DDBJ whole genome shotgun (WGS) entry which is preliminary data.</text>
</comment>
<dbReference type="InterPro" id="IPR034364">
    <property type="entry name" value="PABP_RRM1"/>
</dbReference>
<dbReference type="PANTHER" id="PTHR24012">
    <property type="entry name" value="RNA BINDING PROTEIN"/>
    <property type="match status" value="1"/>
</dbReference>
<gene>
    <name evidence="11" type="ORF">CSKR_100506</name>
</gene>
<dbReference type="EMBL" id="NIRI02000013">
    <property type="protein sequence ID" value="KAG5453478.1"/>
    <property type="molecule type" value="Genomic_DNA"/>
</dbReference>
<dbReference type="Proteomes" id="UP000286415">
    <property type="component" value="Unassembled WGS sequence"/>
</dbReference>
<dbReference type="FunFam" id="3.30.70.330:FF:000651">
    <property type="entry name" value="Poly(A) binding protein cytoplasmic 1 like"/>
    <property type="match status" value="1"/>
</dbReference>
<name>A0A3R7D2J5_CLOSI</name>
<comment type="subcellular location">
    <subcellularLocation>
        <location evidence="2 8">Cytoplasm</location>
    </subcellularLocation>
    <subcellularLocation>
        <location evidence="1">Nucleus</location>
    </subcellularLocation>
</comment>
<dbReference type="InterPro" id="IPR045305">
    <property type="entry name" value="RRM2_I_PABPs"/>
</dbReference>
<dbReference type="CDD" id="cd12380">
    <property type="entry name" value="RRM3_I_PABPs"/>
    <property type="match status" value="1"/>
</dbReference>
<evidence type="ECO:0000256" key="2">
    <source>
        <dbReference type="ARBA" id="ARBA00004496"/>
    </source>
</evidence>
<dbReference type="InterPro" id="IPR006515">
    <property type="entry name" value="PABP_1234"/>
</dbReference>
<proteinExistence type="inferred from homology"/>
<dbReference type="InterPro" id="IPR035979">
    <property type="entry name" value="RBD_domain_sf"/>
</dbReference>
<dbReference type="SUPFAM" id="SSF54928">
    <property type="entry name" value="RNA-binding domain, RBD"/>
    <property type="match status" value="2"/>
</dbReference>
<dbReference type="AlphaFoldDB" id="A0A3R7D2J5"/>
<dbReference type="Gene3D" id="3.30.70.330">
    <property type="match status" value="4"/>
</dbReference>
<dbReference type="CDD" id="cd12378">
    <property type="entry name" value="RRM1_I_PABPs"/>
    <property type="match status" value="1"/>
</dbReference>
<evidence type="ECO:0000256" key="5">
    <source>
        <dbReference type="ARBA" id="ARBA00022737"/>
    </source>
</evidence>
<dbReference type="InParanoid" id="A0A3R7D2J5"/>
<dbReference type="InterPro" id="IPR012677">
    <property type="entry name" value="Nucleotide-bd_a/b_plait_sf"/>
</dbReference>
<dbReference type="NCBIfam" id="TIGR01628">
    <property type="entry name" value="PABP-1234"/>
    <property type="match status" value="1"/>
</dbReference>
<sequence>MAVATQTAQSLPQTSLYVGDLHPLATEALLYSKFSEIGTVLSARICRDLATRNSLGYGYVNFEEPKDAERALENLNYESFMGRPIRIMWSQRDPSLRKSGKGNIFIKNLDKTIDQKQLYDTFSFIGKILSCKIAMDEHGNSKGYGFVHFEKEECAERAIEKINGMMINDRVVYVGKFIPSSDRKSASGKLRFNNIYVKNFPPDTTDEKLRDMFSEFGEIKSCCVEKNPEGKSKGFGFVCFHDPDHAEQAVRVMHGKEINGRALYASRAQRKEERQEELKQRLEKQRAERLSKYVPGVNLYVKNLDDNIDDERLKEAFSHYGPITSAKVMTDANGRSKGFGFVCFTQPEQAARAVTEMNATLVGSKPLYVALAQRKEDRRAKLIAEHQQRLAQYRSPVTQMLPAAAAHAAAPSYFPPTAFPQAQRYYHPTSAVISSQPRWNRAAAMSGGMPAQLGGGVSARPPMPTQYIGAPNPAAGVAANQMATMAHLRSPAGVGRPIVPNAMSAMPTAPHMPGSAMMNPAAGQRQSAGRPGVPMQQVMTGPAGGIPQRPSMASVVAGGPNVRPVAPQVPRNVMHPSMGAMPGASGNVRFNQTARNVSTQPTTAPGNMPSVLAPLGDQSPLTISALAQLSEEDQKRTLGERLFPLVQEMYPTLAQKLTGMLLGVDNAEVIHLLESKESLRAKLEEGISVLKTSRNLPPELAEEAHLSSADGLAMGSSQPGQNGDGSNVASELPKPDLKGQGLAGDGMKTEM</sequence>
<protein>
    <recommendedName>
        <fullName evidence="8">Polyadenylate-binding protein</fullName>
        <shortName evidence="8">PABP</shortName>
    </recommendedName>
</protein>
<dbReference type="GO" id="GO:0005737">
    <property type="term" value="C:cytoplasm"/>
    <property type="evidence" value="ECO:0007669"/>
    <property type="project" value="UniProtKB-SubCell"/>
</dbReference>
<dbReference type="SMART" id="SM00360">
    <property type="entry name" value="RRM"/>
    <property type="match status" value="4"/>
</dbReference>
<keyword evidence="9" id="KW-0175">Coiled coil</keyword>
<keyword evidence="5" id="KW-0677">Repeat</keyword>
<dbReference type="CDD" id="cd12379">
    <property type="entry name" value="RRM2_I_PABPs"/>
    <property type="match status" value="1"/>
</dbReference>
<dbReference type="InterPro" id="IPR002004">
    <property type="entry name" value="PABP_HYD_C"/>
</dbReference>
<dbReference type="OrthoDB" id="19742at2759"/>
<dbReference type="SUPFAM" id="SSF63570">
    <property type="entry name" value="PABC (PABP) domain"/>
    <property type="match status" value="1"/>
</dbReference>
<keyword evidence="12" id="KW-1185">Reference proteome</keyword>
<feature type="coiled-coil region" evidence="9">
    <location>
        <begin position="261"/>
        <end position="288"/>
    </location>
</feature>
<keyword evidence="7" id="KW-0539">Nucleus</keyword>
<evidence type="ECO:0000256" key="9">
    <source>
        <dbReference type="SAM" id="Coils"/>
    </source>
</evidence>
<comment type="similarity">
    <text evidence="3 8">Belongs to the polyadenylate-binding protein type-1 family.</text>
</comment>
<dbReference type="PROSITE" id="PS51309">
    <property type="entry name" value="PABC"/>
    <property type="match status" value="1"/>
</dbReference>
<evidence type="ECO:0000256" key="3">
    <source>
        <dbReference type="ARBA" id="ARBA00008557"/>
    </source>
</evidence>
<dbReference type="InterPro" id="IPR000504">
    <property type="entry name" value="RRM_dom"/>
</dbReference>
<dbReference type="Pfam" id="PF00658">
    <property type="entry name" value="MLLE"/>
    <property type="match status" value="1"/>
</dbReference>
<dbReference type="STRING" id="79923.A0A3R7D2J5"/>
<reference evidence="11 12" key="2">
    <citation type="journal article" date="2021" name="Genomics">
        <title>High-quality reference genome for Clonorchis sinensis.</title>
        <authorList>
            <person name="Young N.D."/>
            <person name="Stroehlein A.J."/>
            <person name="Kinkar L."/>
            <person name="Wang T."/>
            <person name="Sohn W.M."/>
            <person name="Chang B.C.H."/>
            <person name="Kaur P."/>
            <person name="Weisz D."/>
            <person name="Dudchenko O."/>
            <person name="Aiden E.L."/>
            <person name="Korhonen P.K."/>
            <person name="Gasser R.B."/>
        </authorList>
    </citation>
    <scope>NUCLEOTIDE SEQUENCE [LARGE SCALE GENOMIC DNA]</scope>
    <source>
        <strain evidence="11">Cs-k2</strain>
    </source>
</reference>
<dbReference type="InterPro" id="IPR003954">
    <property type="entry name" value="RRM_euk-type"/>
</dbReference>
<evidence type="ECO:0000256" key="10">
    <source>
        <dbReference type="SAM" id="MobiDB-lite"/>
    </source>
</evidence>
<keyword evidence="6 8" id="KW-0694">RNA-binding</keyword>
<dbReference type="GO" id="GO:0003723">
    <property type="term" value="F:RNA binding"/>
    <property type="evidence" value="ECO:0007669"/>
    <property type="project" value="UniProtKB-UniRule"/>
</dbReference>
<dbReference type="FunFam" id="3.30.70.330:FF:000091">
    <property type="entry name" value="Polyadenylate-binding protein"/>
    <property type="match status" value="1"/>
</dbReference>
<dbReference type="FunFam" id="3.30.70.330:FF:000003">
    <property type="entry name" value="Polyadenylate-binding protein"/>
    <property type="match status" value="1"/>
</dbReference>
<feature type="compositionally biased region" description="Polar residues" evidence="10">
    <location>
        <begin position="715"/>
        <end position="729"/>
    </location>
</feature>
<dbReference type="CDD" id="cd12381">
    <property type="entry name" value="RRM4_I_PABPs"/>
    <property type="match status" value="1"/>
</dbReference>
<evidence type="ECO:0000313" key="11">
    <source>
        <dbReference type="EMBL" id="KAG5453478.1"/>
    </source>
</evidence>
<dbReference type="InterPro" id="IPR036053">
    <property type="entry name" value="PABP-dom"/>
</dbReference>
<evidence type="ECO:0000256" key="7">
    <source>
        <dbReference type="ARBA" id="ARBA00023242"/>
    </source>
</evidence>
<reference evidence="11 12" key="1">
    <citation type="journal article" date="2018" name="Biotechnol. Adv.">
        <title>Improved genomic resources and new bioinformatic workflow for the carcinogenic parasite Clonorchis sinensis: Biotechnological implications.</title>
        <authorList>
            <person name="Wang D."/>
            <person name="Korhonen P.K."/>
            <person name="Gasser R.B."/>
            <person name="Young N.D."/>
        </authorList>
    </citation>
    <scope>NUCLEOTIDE SEQUENCE [LARGE SCALE GENOMIC DNA]</scope>
    <source>
        <strain evidence="11">Cs-k2</strain>
    </source>
</reference>
<comment type="function">
    <text evidence="8">Binds the poly(A) tail of mRNA.</text>
</comment>